<dbReference type="AlphaFoldDB" id="A0A6A7AEB3"/>
<accession>A0A6A7AEB3</accession>
<keyword evidence="3" id="KW-1185">Reference proteome</keyword>
<reference evidence="2" key="1">
    <citation type="journal article" date="2020" name="Stud. Mycol.">
        <title>101 Dothideomycetes genomes: a test case for predicting lifestyles and emergence of pathogens.</title>
        <authorList>
            <person name="Haridas S."/>
            <person name="Albert R."/>
            <person name="Binder M."/>
            <person name="Bloem J."/>
            <person name="Labutti K."/>
            <person name="Salamov A."/>
            <person name="Andreopoulos B."/>
            <person name="Baker S."/>
            <person name="Barry K."/>
            <person name="Bills G."/>
            <person name="Bluhm B."/>
            <person name="Cannon C."/>
            <person name="Castanera R."/>
            <person name="Culley D."/>
            <person name="Daum C."/>
            <person name="Ezra D."/>
            <person name="Gonzalez J."/>
            <person name="Henrissat B."/>
            <person name="Kuo A."/>
            <person name="Liang C."/>
            <person name="Lipzen A."/>
            <person name="Lutzoni F."/>
            <person name="Magnuson J."/>
            <person name="Mondo S."/>
            <person name="Nolan M."/>
            <person name="Ohm R."/>
            <person name="Pangilinan J."/>
            <person name="Park H.-J."/>
            <person name="Ramirez L."/>
            <person name="Alfaro M."/>
            <person name="Sun H."/>
            <person name="Tritt A."/>
            <person name="Yoshinaga Y."/>
            <person name="Zwiers L.-H."/>
            <person name="Turgeon B."/>
            <person name="Goodwin S."/>
            <person name="Spatafora J."/>
            <person name="Crous P."/>
            <person name="Grigoriev I."/>
        </authorList>
    </citation>
    <scope>NUCLEOTIDE SEQUENCE</scope>
    <source>
        <strain evidence="2">CBS 113818</strain>
    </source>
</reference>
<name>A0A6A7AEB3_9PLEO</name>
<protein>
    <submittedName>
        <fullName evidence="2">Uncharacterized protein</fullName>
    </submittedName>
</protein>
<feature type="compositionally biased region" description="Basic and acidic residues" evidence="1">
    <location>
        <begin position="47"/>
        <end position="56"/>
    </location>
</feature>
<feature type="compositionally biased region" description="Polar residues" evidence="1">
    <location>
        <begin position="16"/>
        <end position="29"/>
    </location>
</feature>
<evidence type="ECO:0000313" key="2">
    <source>
        <dbReference type="EMBL" id="KAF2831651.1"/>
    </source>
</evidence>
<feature type="region of interest" description="Disordered" evidence="1">
    <location>
        <begin position="1"/>
        <end position="56"/>
    </location>
</feature>
<gene>
    <name evidence="2" type="ORF">CC86DRAFT_141898</name>
</gene>
<sequence length="177" mass="19804">MRPIERSCSPIERGFTTASAHTSGSTNHSVPRLRPERPGTSMQVREQQCKPCHDRPPDEAIAIQRETTRFIMPFARANRPNGEHTYPLAGTKYSGHPQAKIIPTRCNSSTKLATALHKSPGHSMSTLPNPFISAECAKLHEARSVLRNGCDLPHSWRNYFSFWGFVWGFNPMCCGQS</sequence>
<dbReference type="EMBL" id="MU006218">
    <property type="protein sequence ID" value="KAF2831651.1"/>
    <property type="molecule type" value="Genomic_DNA"/>
</dbReference>
<organism evidence="2 3">
    <name type="scientific">Ophiobolus disseminans</name>
    <dbReference type="NCBI Taxonomy" id="1469910"/>
    <lineage>
        <taxon>Eukaryota</taxon>
        <taxon>Fungi</taxon>
        <taxon>Dikarya</taxon>
        <taxon>Ascomycota</taxon>
        <taxon>Pezizomycotina</taxon>
        <taxon>Dothideomycetes</taxon>
        <taxon>Pleosporomycetidae</taxon>
        <taxon>Pleosporales</taxon>
        <taxon>Pleosporineae</taxon>
        <taxon>Phaeosphaeriaceae</taxon>
        <taxon>Ophiobolus</taxon>
    </lineage>
</organism>
<dbReference type="Proteomes" id="UP000799424">
    <property type="component" value="Unassembled WGS sequence"/>
</dbReference>
<evidence type="ECO:0000313" key="3">
    <source>
        <dbReference type="Proteomes" id="UP000799424"/>
    </source>
</evidence>
<evidence type="ECO:0000256" key="1">
    <source>
        <dbReference type="SAM" id="MobiDB-lite"/>
    </source>
</evidence>
<proteinExistence type="predicted"/>